<evidence type="ECO:0000256" key="2">
    <source>
        <dbReference type="ARBA" id="ARBA00022771"/>
    </source>
</evidence>
<organism evidence="5 6">
    <name type="scientific">Colletotrichum abscissum</name>
    <dbReference type="NCBI Taxonomy" id="1671311"/>
    <lineage>
        <taxon>Eukaryota</taxon>
        <taxon>Fungi</taxon>
        <taxon>Dikarya</taxon>
        <taxon>Ascomycota</taxon>
        <taxon>Pezizomycotina</taxon>
        <taxon>Sordariomycetes</taxon>
        <taxon>Hypocreomycetidae</taxon>
        <taxon>Glomerellales</taxon>
        <taxon>Glomerellaceae</taxon>
        <taxon>Colletotrichum</taxon>
        <taxon>Colletotrichum acutatum species complex</taxon>
    </lineage>
</organism>
<evidence type="ECO:0000256" key="1">
    <source>
        <dbReference type="ARBA" id="ARBA00022723"/>
    </source>
</evidence>
<evidence type="ECO:0000259" key="4">
    <source>
        <dbReference type="SMART" id="SM01328"/>
    </source>
</evidence>
<keyword evidence="3" id="KW-0862">Zinc</keyword>
<evidence type="ECO:0000256" key="3">
    <source>
        <dbReference type="ARBA" id="ARBA00022833"/>
    </source>
</evidence>
<dbReference type="EMBL" id="SDAQ01000200">
    <property type="protein sequence ID" value="KAI3530642.1"/>
    <property type="molecule type" value="Genomic_DNA"/>
</dbReference>
<keyword evidence="1" id="KW-0479">Metal-binding</keyword>
<keyword evidence="6" id="KW-1185">Reference proteome</keyword>
<evidence type="ECO:0000313" key="6">
    <source>
        <dbReference type="Proteomes" id="UP001056436"/>
    </source>
</evidence>
<keyword evidence="2" id="KW-0863">Zinc-finger</keyword>
<dbReference type="InterPro" id="IPR027377">
    <property type="entry name" value="ZAR1/RTP1-5-like_Znf-3CxxC"/>
</dbReference>
<sequence>MAKKTPCNRSTGKKTSFTFPLLHPKVANDVIDHITTVVWVSRKTKREPNNTDFASVVGKFTCDNGACSNKTWTSGNVALQIQGYPGGGYNAVVYNQRCRVCNRLGIFSLNEVTYVDRIAYRLKKWAGVAMERRVYEKKATPPHKKELCEGCKKGCCRAGLGNLNVLS</sequence>
<proteinExistence type="predicted"/>
<feature type="domain" description="3CxxC-type" evidence="4">
    <location>
        <begin position="55"/>
        <end position="154"/>
    </location>
</feature>
<protein>
    <recommendedName>
        <fullName evidence="4">3CxxC-type domain-containing protein</fullName>
    </recommendedName>
</protein>
<dbReference type="SMART" id="SM01328">
    <property type="entry name" value="zf-3CxxC"/>
    <property type="match status" value="1"/>
</dbReference>
<gene>
    <name evidence="5" type="ORF">CABS02_14445</name>
</gene>
<dbReference type="GO" id="GO:0008270">
    <property type="term" value="F:zinc ion binding"/>
    <property type="evidence" value="ECO:0007669"/>
    <property type="project" value="UniProtKB-KW"/>
</dbReference>
<evidence type="ECO:0000313" key="5">
    <source>
        <dbReference type="EMBL" id="KAI3530642.1"/>
    </source>
</evidence>
<dbReference type="Proteomes" id="UP001056436">
    <property type="component" value="Unassembled WGS sequence"/>
</dbReference>
<reference evidence="5" key="1">
    <citation type="submission" date="2019-01" db="EMBL/GenBank/DDBJ databases">
        <title>Colletotrichum abscissum LGMF1257.</title>
        <authorList>
            <person name="Baroncelli R."/>
        </authorList>
    </citation>
    <scope>NUCLEOTIDE SEQUENCE</scope>
    <source>
        <strain evidence="5">Ca142</strain>
    </source>
</reference>
<comment type="caution">
    <text evidence="5">The sequence shown here is derived from an EMBL/GenBank/DDBJ whole genome shotgun (WGS) entry which is preliminary data.</text>
</comment>
<dbReference type="OrthoDB" id="8121437at2759"/>
<accession>A0A9P9X158</accession>
<name>A0A9P9X158_9PEZI</name>
<dbReference type="Pfam" id="PF13695">
    <property type="entry name" value="Zn_ribbon_3CxxC"/>
    <property type="match status" value="1"/>
</dbReference>
<dbReference type="AlphaFoldDB" id="A0A9P9X158"/>